<evidence type="ECO:0000313" key="2">
    <source>
        <dbReference type="EMBL" id="PSS02425.1"/>
    </source>
</evidence>
<feature type="compositionally biased region" description="Low complexity" evidence="1">
    <location>
        <begin position="98"/>
        <end position="114"/>
    </location>
</feature>
<feature type="compositionally biased region" description="Basic and acidic residues" evidence="1">
    <location>
        <begin position="153"/>
        <end position="168"/>
    </location>
</feature>
<dbReference type="InParanoid" id="A0A2T3ALB6"/>
<dbReference type="AlphaFoldDB" id="A0A2T3ALB6"/>
<accession>A0A2T3ALB6</accession>
<feature type="compositionally biased region" description="Polar residues" evidence="1">
    <location>
        <begin position="62"/>
        <end position="78"/>
    </location>
</feature>
<dbReference type="EMBL" id="KZ678377">
    <property type="protein sequence ID" value="PSS02425.1"/>
    <property type="molecule type" value="Genomic_DNA"/>
</dbReference>
<protein>
    <submittedName>
        <fullName evidence="2">Uncharacterized protein</fullName>
    </submittedName>
</protein>
<reference evidence="2 3" key="1">
    <citation type="journal article" date="2018" name="Mycol. Prog.">
        <title>Coniella lustricola, a new species from submerged detritus.</title>
        <authorList>
            <person name="Raudabaugh D.B."/>
            <person name="Iturriaga T."/>
            <person name="Carver A."/>
            <person name="Mondo S."/>
            <person name="Pangilinan J."/>
            <person name="Lipzen A."/>
            <person name="He G."/>
            <person name="Amirebrahimi M."/>
            <person name="Grigoriev I.V."/>
            <person name="Miller A.N."/>
        </authorList>
    </citation>
    <scope>NUCLEOTIDE SEQUENCE [LARGE SCALE GENOMIC DNA]</scope>
    <source>
        <strain evidence="2 3">B22-T-1</strain>
    </source>
</reference>
<gene>
    <name evidence="2" type="ORF">BD289DRAFT_478804</name>
</gene>
<dbReference type="Proteomes" id="UP000241462">
    <property type="component" value="Unassembled WGS sequence"/>
</dbReference>
<name>A0A2T3ALB6_9PEZI</name>
<proteinExistence type="predicted"/>
<feature type="region of interest" description="Disordered" evidence="1">
    <location>
        <begin position="21"/>
        <end position="114"/>
    </location>
</feature>
<organism evidence="2 3">
    <name type="scientific">Coniella lustricola</name>
    <dbReference type="NCBI Taxonomy" id="2025994"/>
    <lineage>
        <taxon>Eukaryota</taxon>
        <taxon>Fungi</taxon>
        <taxon>Dikarya</taxon>
        <taxon>Ascomycota</taxon>
        <taxon>Pezizomycotina</taxon>
        <taxon>Sordariomycetes</taxon>
        <taxon>Sordariomycetidae</taxon>
        <taxon>Diaporthales</taxon>
        <taxon>Schizoparmaceae</taxon>
        <taxon>Coniella</taxon>
    </lineage>
</organism>
<dbReference type="OrthoDB" id="3437826at2759"/>
<evidence type="ECO:0000256" key="1">
    <source>
        <dbReference type="SAM" id="MobiDB-lite"/>
    </source>
</evidence>
<keyword evidence="3" id="KW-1185">Reference proteome</keyword>
<feature type="region of interest" description="Disordered" evidence="1">
    <location>
        <begin position="148"/>
        <end position="168"/>
    </location>
</feature>
<sequence>MLDNIQNLSVYIPAIFQNSSYPASVTDSDDDMASPTTESRRNSRRDSIRSNSAGRRPRLLRSSATEPSITASTASRNALATPHSARKASDLLTQVAFSGSPPSSTSPLSQSPTSIYETVSLDSMPSLESELDGFGSHLDSDRYISFPSFDAWDPNHHEEHDQPEMKSR</sequence>
<feature type="compositionally biased region" description="Basic and acidic residues" evidence="1">
    <location>
        <begin position="38"/>
        <end position="48"/>
    </location>
</feature>
<evidence type="ECO:0000313" key="3">
    <source>
        <dbReference type="Proteomes" id="UP000241462"/>
    </source>
</evidence>